<comment type="similarity">
    <text evidence="8">Belongs to the tRNA(Ile)-lysidine synthase family.</text>
</comment>
<comment type="domain">
    <text evidence="8">The N-terminal region contains the highly conserved SGGXDS motif, predicted to be a P-loop motif involved in ATP binding.</text>
</comment>
<comment type="function">
    <text evidence="8">Ligates lysine onto the cytidine present at position 34 of the AUA codon-specific tRNA(Ile) that contains the anticodon CAU, in an ATP-dependent manner. Cytidine is converted to lysidine, thus changing the amino acid specificity of the tRNA from methionine to isoleucine.</text>
</comment>
<sequence>MEKVKKIEKKILKKLEEVIKEGLVSEKDKILIAFSGGPDSVFLYHFLNLLKNIISIEISIVYINHNLRHDVENDLKFINEFSNSNNVNYYIESVDVKKYATKNKKSIELAARELRYEAIENIRKKIGYNKIATGHNLDDNVETFIFRLLRGTSVTGLKSIPKTRENIIRPILDFEKSEILSFLKNKNYKYIIDYTNNKNDYTRNFIRNKIFPDFENINPTFRQKIDSLIKEINDKENCKLTFSNIYEETINHKDELIQLLKQNNVEISREKINQIYKSLFLENGKLQNEGSKEFYLGKNKVLQNIYGELKIISIVDEKAEKSVKSDKNSKIFDKIKILKGNQSIEWYNYEIILYENIQDFKTYFINKKNINYTFYKFDDEKIKDGKIIVRSRKDGDRIFLKNLGHKKVKKILIDEKIMKWERDFIPIVEIEDAQVLESLETEISKIEIDNNKKTKEILAISDIKFSKFLEKISNKDIENLENSNKSKLLIIGRKNGRKR</sequence>
<comment type="catalytic activity">
    <reaction evidence="7 8">
        <text>cytidine(34) in tRNA(Ile2) + L-lysine + ATP = lysidine(34) in tRNA(Ile2) + AMP + diphosphate + H(+)</text>
        <dbReference type="Rhea" id="RHEA:43744"/>
        <dbReference type="Rhea" id="RHEA-COMP:10625"/>
        <dbReference type="Rhea" id="RHEA-COMP:10670"/>
        <dbReference type="ChEBI" id="CHEBI:15378"/>
        <dbReference type="ChEBI" id="CHEBI:30616"/>
        <dbReference type="ChEBI" id="CHEBI:32551"/>
        <dbReference type="ChEBI" id="CHEBI:33019"/>
        <dbReference type="ChEBI" id="CHEBI:82748"/>
        <dbReference type="ChEBI" id="CHEBI:83665"/>
        <dbReference type="ChEBI" id="CHEBI:456215"/>
        <dbReference type="EC" id="6.3.4.19"/>
    </reaction>
</comment>
<keyword evidence="4 8" id="KW-0819">tRNA processing</keyword>
<dbReference type="RefSeq" id="WP_372582132.1">
    <property type="nucleotide sequence ID" value="NZ_JBGORW010000001.1"/>
</dbReference>
<dbReference type="SUPFAM" id="SSF56037">
    <property type="entry name" value="PheT/TilS domain"/>
    <property type="match status" value="1"/>
</dbReference>
<organism evidence="10 11">
    <name type="scientific">Leptotrichia hongkongensis</name>
    <dbReference type="NCBI Taxonomy" id="554406"/>
    <lineage>
        <taxon>Bacteria</taxon>
        <taxon>Fusobacteriati</taxon>
        <taxon>Fusobacteriota</taxon>
        <taxon>Fusobacteriia</taxon>
        <taxon>Fusobacteriales</taxon>
        <taxon>Leptotrichiaceae</taxon>
        <taxon>Leptotrichia</taxon>
    </lineage>
</organism>
<dbReference type="InterPro" id="IPR011063">
    <property type="entry name" value="TilS/TtcA_N"/>
</dbReference>
<dbReference type="PANTHER" id="PTHR43033:SF1">
    <property type="entry name" value="TRNA(ILE)-LYSIDINE SYNTHASE-RELATED"/>
    <property type="match status" value="1"/>
</dbReference>
<dbReference type="HAMAP" id="MF_01161">
    <property type="entry name" value="tRNA_Ile_lys_synt"/>
    <property type="match status" value="1"/>
</dbReference>
<keyword evidence="5 8" id="KW-0547">Nucleotide-binding</keyword>
<dbReference type="NCBIfam" id="TIGR02432">
    <property type="entry name" value="lysidine_TilS_N"/>
    <property type="match status" value="1"/>
</dbReference>
<keyword evidence="11" id="KW-1185">Reference proteome</keyword>
<comment type="subcellular location">
    <subcellularLocation>
        <location evidence="1 8">Cytoplasm</location>
    </subcellularLocation>
</comment>
<name>A0ABV4S4A6_9FUSO</name>
<dbReference type="InterPro" id="IPR012094">
    <property type="entry name" value="tRNA_Ile_lys_synt"/>
</dbReference>
<evidence type="ECO:0000256" key="4">
    <source>
        <dbReference type="ARBA" id="ARBA00022694"/>
    </source>
</evidence>
<protein>
    <recommendedName>
        <fullName evidence="8">tRNA(Ile)-lysidine synthase</fullName>
        <ecNumber evidence="8">6.3.4.19</ecNumber>
    </recommendedName>
    <alternativeName>
        <fullName evidence="8">tRNA(Ile)-2-lysyl-cytidine synthase</fullName>
    </alternativeName>
    <alternativeName>
        <fullName evidence="8">tRNA(Ile)-lysidine synthetase</fullName>
    </alternativeName>
</protein>
<accession>A0ABV4S4A6</accession>
<evidence type="ECO:0000313" key="10">
    <source>
        <dbReference type="EMBL" id="MFA3798655.1"/>
    </source>
</evidence>
<dbReference type="EC" id="6.3.4.19" evidence="8"/>
<dbReference type="SMART" id="SM00977">
    <property type="entry name" value="TilS_C"/>
    <property type="match status" value="1"/>
</dbReference>
<dbReference type="InterPro" id="IPR014729">
    <property type="entry name" value="Rossmann-like_a/b/a_fold"/>
</dbReference>
<gene>
    <name evidence="8 10" type="primary">tilS</name>
    <name evidence="10" type="ORF">ACEG17_00425</name>
</gene>
<dbReference type="EMBL" id="JBGORW010000001">
    <property type="protein sequence ID" value="MFA3798655.1"/>
    <property type="molecule type" value="Genomic_DNA"/>
</dbReference>
<reference evidence="10 11" key="1">
    <citation type="submission" date="2024-07" db="EMBL/GenBank/DDBJ databases">
        <authorList>
            <person name="Li X.-J."/>
            <person name="Wang X."/>
        </authorList>
    </citation>
    <scope>NUCLEOTIDE SEQUENCE [LARGE SCALE GENOMIC DNA]</scope>
    <source>
        <strain evidence="10 11">DSM 23441</strain>
    </source>
</reference>
<feature type="binding site" evidence="8">
    <location>
        <begin position="35"/>
        <end position="40"/>
    </location>
    <ligand>
        <name>ATP</name>
        <dbReference type="ChEBI" id="CHEBI:30616"/>
    </ligand>
</feature>
<dbReference type="SUPFAM" id="SSF52402">
    <property type="entry name" value="Adenine nucleotide alpha hydrolases-like"/>
    <property type="match status" value="1"/>
</dbReference>
<dbReference type="GO" id="GO:0032267">
    <property type="term" value="F:tRNA(Ile)-lysidine synthase activity"/>
    <property type="evidence" value="ECO:0007669"/>
    <property type="project" value="UniProtKB-EC"/>
</dbReference>
<keyword evidence="6 8" id="KW-0067">ATP-binding</keyword>
<dbReference type="InterPro" id="IPR012796">
    <property type="entry name" value="Lysidine-tRNA-synth_C"/>
</dbReference>
<comment type="caution">
    <text evidence="10">The sequence shown here is derived from an EMBL/GenBank/DDBJ whole genome shotgun (WGS) entry which is preliminary data.</text>
</comment>
<evidence type="ECO:0000256" key="1">
    <source>
        <dbReference type="ARBA" id="ARBA00004496"/>
    </source>
</evidence>
<evidence type="ECO:0000256" key="7">
    <source>
        <dbReference type="ARBA" id="ARBA00048539"/>
    </source>
</evidence>
<evidence type="ECO:0000256" key="2">
    <source>
        <dbReference type="ARBA" id="ARBA00022490"/>
    </source>
</evidence>
<evidence type="ECO:0000256" key="8">
    <source>
        <dbReference type="HAMAP-Rule" id="MF_01161"/>
    </source>
</evidence>
<proteinExistence type="inferred from homology"/>
<dbReference type="InterPro" id="IPR012795">
    <property type="entry name" value="tRNA_Ile_lys_synt_N"/>
</dbReference>
<dbReference type="Pfam" id="PF01171">
    <property type="entry name" value="ATP_bind_3"/>
    <property type="match status" value="1"/>
</dbReference>
<keyword evidence="2 8" id="KW-0963">Cytoplasm</keyword>
<evidence type="ECO:0000256" key="5">
    <source>
        <dbReference type="ARBA" id="ARBA00022741"/>
    </source>
</evidence>
<dbReference type="Gene3D" id="3.40.50.620">
    <property type="entry name" value="HUPs"/>
    <property type="match status" value="1"/>
</dbReference>
<dbReference type="Proteomes" id="UP001571581">
    <property type="component" value="Unassembled WGS sequence"/>
</dbReference>
<evidence type="ECO:0000256" key="6">
    <source>
        <dbReference type="ARBA" id="ARBA00022840"/>
    </source>
</evidence>
<evidence type="ECO:0000313" key="11">
    <source>
        <dbReference type="Proteomes" id="UP001571581"/>
    </source>
</evidence>
<feature type="domain" description="Lysidine-tRNA(Ile) synthetase C-terminal" evidence="9">
    <location>
        <begin position="387"/>
        <end position="460"/>
    </location>
</feature>
<evidence type="ECO:0000256" key="3">
    <source>
        <dbReference type="ARBA" id="ARBA00022598"/>
    </source>
</evidence>
<dbReference type="CDD" id="cd01992">
    <property type="entry name" value="TilS_N"/>
    <property type="match status" value="1"/>
</dbReference>
<dbReference type="NCBIfam" id="TIGR02433">
    <property type="entry name" value="lysidine_TilS_C"/>
    <property type="match status" value="1"/>
</dbReference>
<dbReference type="Pfam" id="PF11734">
    <property type="entry name" value="TilS_C"/>
    <property type="match status" value="1"/>
</dbReference>
<dbReference type="PANTHER" id="PTHR43033">
    <property type="entry name" value="TRNA(ILE)-LYSIDINE SYNTHASE-RELATED"/>
    <property type="match status" value="1"/>
</dbReference>
<keyword evidence="3 8" id="KW-0436">Ligase</keyword>
<evidence type="ECO:0000259" key="9">
    <source>
        <dbReference type="SMART" id="SM00977"/>
    </source>
</evidence>